<accession>A0A0A0RNI2</accession>
<dbReference type="Proteomes" id="UP000030206">
    <property type="component" value="Segment"/>
</dbReference>
<gene>
    <name evidence="1" type="ORF">CPT_Mater47</name>
</gene>
<dbReference type="EMBL" id="KM236245">
    <property type="protein sequence ID" value="AIW03204.1"/>
    <property type="molecule type" value="Genomic_DNA"/>
</dbReference>
<proteinExistence type="predicted"/>
<protein>
    <submittedName>
        <fullName evidence="1">Uncharacterized protein</fullName>
    </submittedName>
</protein>
<evidence type="ECO:0000313" key="1">
    <source>
        <dbReference type="EMBL" id="AIW03204.1"/>
    </source>
</evidence>
<dbReference type="KEGG" id="vg:24606946"/>
<dbReference type="GeneID" id="24606946"/>
<evidence type="ECO:0000313" key="2">
    <source>
        <dbReference type="Proteomes" id="UP000030206"/>
    </source>
</evidence>
<reference evidence="1 2" key="1">
    <citation type="submission" date="2014-07" db="EMBL/GenBank/DDBJ databases">
        <title>Complete Genome of Bacillus megaterium Myophage Mater.</title>
        <authorList>
            <person name="Lancaster J.C."/>
            <person name="Hodde M.K."/>
            <person name="Hernandez A.C."/>
            <person name="Everett G.F.K."/>
        </authorList>
    </citation>
    <scope>NUCLEOTIDE SEQUENCE [LARGE SCALE GENOMIC DNA]</scope>
</reference>
<dbReference type="RefSeq" id="YP_009151006.1">
    <property type="nucleotide sequence ID" value="NC_027366.1"/>
</dbReference>
<organism evidence="1 2">
    <name type="scientific">Bacillus phage Mater</name>
    <dbReference type="NCBI Taxonomy" id="1540090"/>
    <lineage>
        <taxon>Viruses</taxon>
        <taxon>Duplodnaviria</taxon>
        <taxon>Heunggongvirae</taxon>
        <taxon>Uroviricota</taxon>
        <taxon>Caudoviricetes</taxon>
        <taxon>Herelleviridae</taxon>
        <taxon>Bastillevirinae</taxon>
        <taxon>Matervirus</taxon>
        <taxon>Matervirus mater</taxon>
    </lineage>
</organism>
<sequence>MQKEIELSVSEPQVRRIASQLTLWSIAATQAIEKQDKYGWEISIKSIKSMTYTLSEINFELVNMVQEKVRENLIEKLGSEEAFEANNEKWSEWQHKLRKERQEEI</sequence>
<name>A0A0A0RNI2_9CAUD</name>
<keyword evidence="2" id="KW-1185">Reference proteome</keyword>